<name>A0A2P2IJB2_RHIMU</name>
<dbReference type="AlphaFoldDB" id="A0A2P2IJB2"/>
<protein>
    <submittedName>
        <fullName evidence="1">Uncharacterized protein</fullName>
    </submittedName>
</protein>
<organism evidence="1">
    <name type="scientific">Rhizophora mucronata</name>
    <name type="common">Asiatic mangrove</name>
    <dbReference type="NCBI Taxonomy" id="61149"/>
    <lineage>
        <taxon>Eukaryota</taxon>
        <taxon>Viridiplantae</taxon>
        <taxon>Streptophyta</taxon>
        <taxon>Embryophyta</taxon>
        <taxon>Tracheophyta</taxon>
        <taxon>Spermatophyta</taxon>
        <taxon>Magnoliopsida</taxon>
        <taxon>eudicotyledons</taxon>
        <taxon>Gunneridae</taxon>
        <taxon>Pentapetalae</taxon>
        <taxon>rosids</taxon>
        <taxon>fabids</taxon>
        <taxon>Malpighiales</taxon>
        <taxon>Rhizophoraceae</taxon>
        <taxon>Rhizophora</taxon>
    </lineage>
</organism>
<reference evidence="1" key="1">
    <citation type="submission" date="2018-02" db="EMBL/GenBank/DDBJ databases">
        <title>Rhizophora mucronata_Transcriptome.</title>
        <authorList>
            <person name="Meera S.P."/>
            <person name="Sreeshan A."/>
            <person name="Augustine A."/>
        </authorList>
    </citation>
    <scope>NUCLEOTIDE SEQUENCE</scope>
    <source>
        <tissue evidence="1">Leaf</tissue>
    </source>
</reference>
<sequence>MCILHMKRVCDHQAPYTII</sequence>
<proteinExistence type="predicted"/>
<dbReference type="EMBL" id="GGEC01000825">
    <property type="protein sequence ID" value="MBW81308.1"/>
    <property type="molecule type" value="Transcribed_RNA"/>
</dbReference>
<evidence type="ECO:0000313" key="1">
    <source>
        <dbReference type="EMBL" id="MBW81308.1"/>
    </source>
</evidence>
<accession>A0A2P2IJB2</accession>